<feature type="transmembrane region" description="Helical" evidence="1">
    <location>
        <begin position="115"/>
        <end position="137"/>
    </location>
</feature>
<evidence type="ECO:0008006" key="4">
    <source>
        <dbReference type="Google" id="ProtNLM"/>
    </source>
</evidence>
<dbReference type="Proteomes" id="UP000004509">
    <property type="component" value="Unassembled WGS sequence"/>
</dbReference>
<feature type="transmembrane region" description="Helical" evidence="1">
    <location>
        <begin position="167"/>
        <end position="186"/>
    </location>
</feature>
<keyword evidence="1" id="KW-0812">Transmembrane</keyword>
<protein>
    <recommendedName>
        <fullName evidence="4">TIGR02185 family protein</fullName>
    </recommendedName>
</protein>
<dbReference type="OrthoDB" id="9781459at2"/>
<evidence type="ECO:0000313" key="3">
    <source>
        <dbReference type="Proteomes" id="UP000004509"/>
    </source>
</evidence>
<feature type="transmembrane region" description="Helical" evidence="1">
    <location>
        <begin position="92"/>
        <end position="108"/>
    </location>
</feature>
<feature type="transmembrane region" description="Helical" evidence="1">
    <location>
        <begin position="43"/>
        <end position="63"/>
    </location>
</feature>
<comment type="caution">
    <text evidence="2">The sequence shown here is derived from an EMBL/GenBank/DDBJ whole genome shotgun (WGS) entry which is preliminary data.</text>
</comment>
<feature type="transmembrane region" description="Helical" evidence="1">
    <location>
        <begin position="16"/>
        <end position="37"/>
    </location>
</feature>
<evidence type="ECO:0000256" key="1">
    <source>
        <dbReference type="SAM" id="Phobius"/>
    </source>
</evidence>
<dbReference type="RefSeq" id="WP_006187957.1">
    <property type="nucleotide sequence ID" value="NZ_ACYH01000012.1"/>
</dbReference>
<sequence length="200" mass="22043">MSSTTQSDKKMRTRDFIYAGAFCAIYLVLMLIIVMGSSMISPLLYFMAPLTVGLICGTVYMLYVLKVHKFGAALILGALFALIACAQSWYGVLFALTAALLAELILFLGKYKSRIMYLISFVFFNLTMAAPTLMILLDYDKFMSFTKGYYSDSSAQAFARFAFHGKIWYVVLGCAILGGIGGALIAKNLVKKHFEKAGTV</sequence>
<name>C8PN43_9SPIR</name>
<dbReference type="STRING" id="596324.TREVI0001_1547"/>
<keyword evidence="1" id="KW-0472">Membrane</keyword>
<reference evidence="2 3" key="1">
    <citation type="submission" date="2009-07" db="EMBL/GenBank/DDBJ databases">
        <authorList>
            <person name="Madupu R."/>
            <person name="Sebastian Y."/>
            <person name="Durkin A.S."/>
            <person name="Torralba M."/>
            <person name="Methe B."/>
            <person name="Sutton G.G."/>
            <person name="Strausberg R.L."/>
            <person name="Nelson K.E."/>
        </authorList>
    </citation>
    <scope>NUCLEOTIDE SEQUENCE [LARGE SCALE GENOMIC DNA]</scope>
    <source>
        <strain evidence="2 3">ATCC 35580</strain>
    </source>
</reference>
<evidence type="ECO:0000313" key="2">
    <source>
        <dbReference type="EMBL" id="EEV21186.1"/>
    </source>
</evidence>
<dbReference type="EMBL" id="ACYH01000012">
    <property type="protein sequence ID" value="EEV21186.1"/>
    <property type="molecule type" value="Genomic_DNA"/>
</dbReference>
<feature type="transmembrane region" description="Helical" evidence="1">
    <location>
        <begin position="70"/>
        <end position="86"/>
    </location>
</feature>
<accession>C8PN43</accession>
<keyword evidence="1" id="KW-1133">Transmembrane helix</keyword>
<gene>
    <name evidence="2" type="ORF">TREVI0001_1547</name>
</gene>
<dbReference type="AlphaFoldDB" id="C8PN43"/>
<organism evidence="2 3">
    <name type="scientific">Treponema vincentii ATCC 35580</name>
    <dbReference type="NCBI Taxonomy" id="596324"/>
    <lineage>
        <taxon>Bacteria</taxon>
        <taxon>Pseudomonadati</taxon>
        <taxon>Spirochaetota</taxon>
        <taxon>Spirochaetia</taxon>
        <taxon>Spirochaetales</taxon>
        <taxon>Treponemataceae</taxon>
        <taxon>Treponema</taxon>
    </lineage>
</organism>
<dbReference type="Pfam" id="PF09605">
    <property type="entry name" value="Trep_Strep"/>
    <property type="match status" value="1"/>
</dbReference>
<dbReference type="eggNOG" id="ENOG5030166">
    <property type="taxonomic scope" value="Bacteria"/>
</dbReference>
<proteinExistence type="predicted"/>
<dbReference type="InterPro" id="IPR011733">
    <property type="entry name" value="CHP02185_IM"/>
</dbReference>
<dbReference type="NCBIfam" id="TIGR02185">
    <property type="entry name" value="Trep_Strep"/>
    <property type="match status" value="1"/>
</dbReference>